<name>A0AC35U824_9BILA</name>
<reference evidence="2" key="1">
    <citation type="submission" date="2016-11" db="UniProtKB">
        <authorList>
            <consortium name="WormBaseParasite"/>
        </authorList>
    </citation>
    <scope>IDENTIFICATION</scope>
    <source>
        <strain evidence="2">KR3021</strain>
    </source>
</reference>
<dbReference type="WBParaSite" id="RSKR_0000859350.1">
    <property type="protein sequence ID" value="RSKR_0000859350.1"/>
    <property type="gene ID" value="RSKR_0000859350"/>
</dbReference>
<proteinExistence type="predicted"/>
<organism evidence="1 2">
    <name type="scientific">Rhabditophanes sp. KR3021</name>
    <dbReference type="NCBI Taxonomy" id="114890"/>
    <lineage>
        <taxon>Eukaryota</taxon>
        <taxon>Metazoa</taxon>
        <taxon>Ecdysozoa</taxon>
        <taxon>Nematoda</taxon>
        <taxon>Chromadorea</taxon>
        <taxon>Rhabditida</taxon>
        <taxon>Tylenchina</taxon>
        <taxon>Panagrolaimomorpha</taxon>
        <taxon>Strongyloidoidea</taxon>
        <taxon>Alloionematidae</taxon>
        <taxon>Rhabditophanes</taxon>
    </lineage>
</organism>
<accession>A0AC35U824</accession>
<evidence type="ECO:0000313" key="2">
    <source>
        <dbReference type="WBParaSite" id="RSKR_0000859350.1"/>
    </source>
</evidence>
<sequence length="87" mass="9830">MLAPEEITDTPSTVITENEPISISKKSDEQSSLSKKEEKESFKKFKKLIFKHPLLPVLLLQLNLCEQAMLSVDDPTPISMKPMEEVS</sequence>
<evidence type="ECO:0000313" key="1">
    <source>
        <dbReference type="Proteomes" id="UP000095286"/>
    </source>
</evidence>
<dbReference type="Proteomes" id="UP000095286">
    <property type="component" value="Unplaced"/>
</dbReference>
<protein>
    <submittedName>
        <fullName evidence="2">Uncharacterized protein</fullName>
    </submittedName>
</protein>